<gene>
    <name evidence="3" type="ORF">MAR_019251</name>
</gene>
<feature type="compositionally biased region" description="Polar residues" evidence="1">
    <location>
        <begin position="163"/>
        <end position="177"/>
    </location>
</feature>
<dbReference type="EMBL" id="CP111017">
    <property type="protein sequence ID" value="WAR09293.1"/>
    <property type="molecule type" value="Genomic_DNA"/>
</dbReference>
<keyword evidence="4" id="KW-1185">Reference proteome</keyword>
<name>A0ABY7EKX3_MYAAR</name>
<evidence type="ECO:0000259" key="2">
    <source>
        <dbReference type="Pfam" id="PF13837"/>
    </source>
</evidence>
<organism evidence="3 4">
    <name type="scientific">Mya arenaria</name>
    <name type="common">Soft-shell clam</name>
    <dbReference type="NCBI Taxonomy" id="6604"/>
    <lineage>
        <taxon>Eukaryota</taxon>
        <taxon>Metazoa</taxon>
        <taxon>Spiralia</taxon>
        <taxon>Lophotrochozoa</taxon>
        <taxon>Mollusca</taxon>
        <taxon>Bivalvia</taxon>
        <taxon>Autobranchia</taxon>
        <taxon>Heteroconchia</taxon>
        <taxon>Euheterodonta</taxon>
        <taxon>Imparidentia</taxon>
        <taxon>Neoheterodontei</taxon>
        <taxon>Myida</taxon>
        <taxon>Myoidea</taxon>
        <taxon>Myidae</taxon>
        <taxon>Mya</taxon>
    </lineage>
</organism>
<protein>
    <recommendedName>
        <fullName evidence="2">Myb/SANT-like DNA-binding domain-containing protein</fullName>
    </recommendedName>
</protein>
<dbReference type="PANTHER" id="PTHR47595">
    <property type="entry name" value="HEAT SHOCK 70 KDA PROTEIN 14"/>
    <property type="match status" value="1"/>
</dbReference>
<reference evidence="3" key="1">
    <citation type="submission" date="2022-11" db="EMBL/GenBank/DDBJ databases">
        <title>Centuries of genome instability and evolution in soft-shell clam transmissible cancer (bioRxiv).</title>
        <authorList>
            <person name="Hart S.F.M."/>
            <person name="Yonemitsu M.A."/>
            <person name="Giersch R.M."/>
            <person name="Beal B.F."/>
            <person name="Arriagada G."/>
            <person name="Davis B.W."/>
            <person name="Ostrander E.A."/>
            <person name="Goff S.P."/>
            <person name="Metzger M.J."/>
        </authorList>
    </citation>
    <scope>NUCLEOTIDE SEQUENCE</scope>
    <source>
        <strain evidence="3">MELC-2E11</strain>
        <tissue evidence="3">Siphon/mantle</tissue>
    </source>
</reference>
<dbReference type="Gene3D" id="1.10.10.60">
    <property type="entry name" value="Homeodomain-like"/>
    <property type="match status" value="1"/>
</dbReference>
<proteinExistence type="predicted"/>
<dbReference type="Proteomes" id="UP001164746">
    <property type="component" value="Chromosome 6"/>
</dbReference>
<evidence type="ECO:0000313" key="4">
    <source>
        <dbReference type="Proteomes" id="UP001164746"/>
    </source>
</evidence>
<sequence length="339" mass="38156">MSLFVPDEHSKIFFKCSDCSNFFQDMEVLKQHPCHSGIEGGTAGCSDSQDAITGNSAVNLMAEKGTNWTESQTLLLIDCYKGYVSLVNTGKMKKKTMWDTIGSKFQDMGYGFISEQICGRWKSLMRAYKNTKDSNKKSGSCRKTFEYEDQLDELFAKDPTIQPECTLSSNSTTVSKRSASDETDKDDDISSSSTPEVPKKKASRSNASELVSLFKTYLDEQKEREKDIRERREQMHTERMQTMYSLIETISNCSNFFQDMEVLKQHPCHSGIEGGTAGCSDSQDAITGNSAVNFMAEKGTNWTESQTLLLIDCYKGYVSLVNSEKMKKKTMWDTIGSKF</sequence>
<feature type="domain" description="Myb/SANT-like DNA-binding" evidence="2">
    <location>
        <begin position="66"/>
        <end position="154"/>
    </location>
</feature>
<evidence type="ECO:0000313" key="3">
    <source>
        <dbReference type="EMBL" id="WAR09293.1"/>
    </source>
</evidence>
<feature type="region of interest" description="Disordered" evidence="1">
    <location>
        <begin position="162"/>
        <end position="205"/>
    </location>
</feature>
<dbReference type="InterPro" id="IPR044822">
    <property type="entry name" value="Myb_DNA-bind_4"/>
</dbReference>
<accession>A0ABY7EKX3</accession>
<evidence type="ECO:0000256" key="1">
    <source>
        <dbReference type="SAM" id="MobiDB-lite"/>
    </source>
</evidence>
<dbReference type="PANTHER" id="PTHR47595:SF1">
    <property type="entry name" value="MYB_SANT-LIKE DNA-BINDING DOMAIN-CONTAINING PROTEIN"/>
    <property type="match status" value="1"/>
</dbReference>
<dbReference type="Pfam" id="PF13837">
    <property type="entry name" value="Myb_DNA-bind_4"/>
    <property type="match status" value="1"/>
</dbReference>